<dbReference type="Pfam" id="PF01980">
    <property type="entry name" value="TrmO_N"/>
    <property type="match status" value="1"/>
</dbReference>
<evidence type="ECO:0000259" key="3">
    <source>
        <dbReference type="PROSITE" id="PS51668"/>
    </source>
</evidence>
<evidence type="ECO:0000313" key="5">
    <source>
        <dbReference type="Proteomes" id="UP000027100"/>
    </source>
</evidence>
<dbReference type="InterPro" id="IPR036414">
    <property type="entry name" value="YaeB_N_sf"/>
</dbReference>
<feature type="domain" description="TsaA-like" evidence="3">
    <location>
        <begin position="4"/>
        <end position="136"/>
    </location>
</feature>
<evidence type="ECO:0000256" key="1">
    <source>
        <dbReference type="ARBA" id="ARBA00022691"/>
    </source>
</evidence>
<dbReference type="SUPFAM" id="SSF118196">
    <property type="entry name" value="YaeB-like"/>
    <property type="match status" value="1"/>
</dbReference>
<dbReference type="InterPro" id="IPR023370">
    <property type="entry name" value="TrmO-like_N"/>
</dbReference>
<dbReference type="PANTHER" id="PTHR12818">
    <property type="entry name" value="TRNA (ADENINE(37)-N6)-METHYLTRANSFERASE"/>
    <property type="match status" value="1"/>
</dbReference>
<evidence type="ECO:0000256" key="2">
    <source>
        <dbReference type="ARBA" id="ARBA00033753"/>
    </source>
</evidence>
<dbReference type="Gene3D" id="2.40.30.70">
    <property type="entry name" value="YaeB-like"/>
    <property type="match status" value="1"/>
</dbReference>
<organism evidence="4 5">
    <name type="scientific">Hyphomonas polymorpha PS728</name>
    <dbReference type="NCBI Taxonomy" id="1280954"/>
    <lineage>
        <taxon>Bacteria</taxon>
        <taxon>Pseudomonadati</taxon>
        <taxon>Pseudomonadota</taxon>
        <taxon>Alphaproteobacteria</taxon>
        <taxon>Hyphomonadales</taxon>
        <taxon>Hyphomonadaceae</taxon>
        <taxon>Hyphomonas</taxon>
    </lineage>
</organism>
<dbReference type="eggNOG" id="COG1720">
    <property type="taxonomic scope" value="Bacteria"/>
</dbReference>
<dbReference type="InterPro" id="IPR036413">
    <property type="entry name" value="YaeB-like_sf"/>
</dbReference>
<evidence type="ECO:0000313" key="4">
    <source>
        <dbReference type="EMBL" id="KCZ97161.1"/>
    </source>
</evidence>
<protein>
    <recommendedName>
        <fullName evidence="3">TsaA-like domain-containing protein</fullName>
    </recommendedName>
</protein>
<dbReference type="CDD" id="cd09281">
    <property type="entry name" value="UPF0066"/>
    <property type="match status" value="1"/>
</dbReference>
<dbReference type="PROSITE" id="PS51668">
    <property type="entry name" value="TSAA_2"/>
    <property type="match status" value="1"/>
</dbReference>
<reference evidence="4 5" key="1">
    <citation type="journal article" date="2014" name="Antonie Van Leeuwenhoek">
        <title>Hyphomonas beringensis sp. nov. and Hyphomonas chukchiensis sp. nov., isolated from surface seawater of the Bering Sea and Chukchi Sea.</title>
        <authorList>
            <person name="Li C."/>
            <person name="Lai Q."/>
            <person name="Li G."/>
            <person name="Dong C."/>
            <person name="Wang J."/>
            <person name="Liao Y."/>
            <person name="Shao Z."/>
        </authorList>
    </citation>
    <scope>NUCLEOTIDE SEQUENCE [LARGE SCALE GENOMIC DNA]</scope>
    <source>
        <strain evidence="4 5">PS728</strain>
    </source>
</reference>
<dbReference type="EMBL" id="ARYM01000024">
    <property type="protein sequence ID" value="KCZ97161.1"/>
    <property type="molecule type" value="Genomic_DNA"/>
</dbReference>
<dbReference type="PATRIC" id="fig|1280954.3.peg.3298"/>
<comment type="similarity">
    <text evidence="2">Belongs to the tRNA methyltransferase O family.</text>
</comment>
<dbReference type="InterPro" id="IPR040372">
    <property type="entry name" value="YaeB-like"/>
</dbReference>
<dbReference type="RefSeq" id="WP_035601175.1">
    <property type="nucleotide sequence ID" value="NZ_ARYM01000024.1"/>
</dbReference>
<dbReference type="STRING" id="1280954.HPO_16340"/>
<dbReference type="AlphaFoldDB" id="A0A062V5A4"/>
<gene>
    <name evidence="4" type="ORF">HPO_16340</name>
</gene>
<dbReference type="OrthoDB" id="9804309at2"/>
<dbReference type="PANTHER" id="PTHR12818:SF0">
    <property type="entry name" value="TRNA (ADENINE(37)-N6)-METHYLTRANSFERASE"/>
    <property type="match status" value="1"/>
</dbReference>
<name>A0A062V5A4_9PROT</name>
<keyword evidence="5" id="KW-1185">Reference proteome</keyword>
<sequence>MITLEPVGWVRGGRSDPVDDNWDSEQAVIELAPAFPEGALAGLETFSHAEIIFFFNRVPESKIETGARHPRGNTAWPQVGIFAQRGKNRPNRLGLCTCRIISLAGRSLRVQGLDAIDATPVLDIKPVMREFLPRGPVSQPEWATELMQGYW</sequence>
<accession>A0A062V5A4</accession>
<keyword evidence="1" id="KW-0949">S-adenosyl-L-methionine</keyword>
<dbReference type="Proteomes" id="UP000027100">
    <property type="component" value="Unassembled WGS sequence"/>
</dbReference>
<comment type="caution">
    <text evidence="4">The sequence shown here is derived from an EMBL/GenBank/DDBJ whole genome shotgun (WGS) entry which is preliminary data.</text>
</comment>
<proteinExistence type="inferred from homology"/>